<comment type="caution">
    <text evidence="2">The sequence shown here is derived from an EMBL/GenBank/DDBJ whole genome shotgun (WGS) entry which is preliminary data.</text>
</comment>
<dbReference type="STRING" id="1618356.UU93_C0009G0017"/>
<name>A0A0G0Y605_9BACT</name>
<gene>
    <name evidence="2" type="ORF">UU93_C0009G0017</name>
</gene>
<reference evidence="2 3" key="1">
    <citation type="journal article" date="2015" name="Nature">
        <title>rRNA introns, odd ribosomes, and small enigmatic genomes across a large radiation of phyla.</title>
        <authorList>
            <person name="Brown C.T."/>
            <person name="Hug L.A."/>
            <person name="Thomas B.C."/>
            <person name="Sharon I."/>
            <person name="Castelle C.J."/>
            <person name="Singh A."/>
            <person name="Wilkins M.J."/>
            <person name="Williams K.H."/>
            <person name="Banfield J.F."/>
        </authorList>
    </citation>
    <scope>NUCLEOTIDE SEQUENCE [LARGE SCALE GENOMIC DNA]</scope>
</reference>
<keyword evidence="1" id="KW-1133">Transmembrane helix</keyword>
<organism evidence="2 3">
    <name type="scientific">Candidatus Amesbacteria bacterium GW2011_GWA2_42_12</name>
    <dbReference type="NCBI Taxonomy" id="1618356"/>
    <lineage>
        <taxon>Bacteria</taxon>
        <taxon>Candidatus Amesiibacteriota</taxon>
    </lineage>
</organism>
<protein>
    <submittedName>
        <fullName evidence="2">Uncharacterized protein</fullName>
    </submittedName>
</protein>
<proteinExistence type="predicted"/>
<dbReference type="EMBL" id="LCCN01000009">
    <property type="protein sequence ID" value="KKS32179.1"/>
    <property type="molecule type" value="Genomic_DNA"/>
</dbReference>
<feature type="transmembrane region" description="Helical" evidence="1">
    <location>
        <begin position="12"/>
        <end position="32"/>
    </location>
</feature>
<dbReference type="Proteomes" id="UP000034160">
    <property type="component" value="Unassembled WGS sequence"/>
</dbReference>
<evidence type="ECO:0000256" key="1">
    <source>
        <dbReference type="SAM" id="Phobius"/>
    </source>
</evidence>
<sequence length="40" mass="4540">MTNQLDITTAAYTFLVISGLITVFGAITVYLLRQNKRKHK</sequence>
<keyword evidence="1" id="KW-0472">Membrane</keyword>
<evidence type="ECO:0000313" key="2">
    <source>
        <dbReference type="EMBL" id="KKS32179.1"/>
    </source>
</evidence>
<keyword evidence="1" id="KW-0812">Transmembrane</keyword>
<evidence type="ECO:0000313" key="3">
    <source>
        <dbReference type="Proteomes" id="UP000034160"/>
    </source>
</evidence>
<accession>A0A0G0Y605</accession>
<dbReference type="AlphaFoldDB" id="A0A0G0Y605"/>